<dbReference type="AlphaFoldDB" id="A0A317ABG9"/>
<feature type="compositionally biased region" description="Low complexity" evidence="1">
    <location>
        <begin position="140"/>
        <end position="175"/>
    </location>
</feature>
<feature type="region of interest" description="Disordered" evidence="1">
    <location>
        <begin position="188"/>
        <end position="261"/>
    </location>
</feature>
<feature type="compositionally biased region" description="Pro residues" evidence="1">
    <location>
        <begin position="214"/>
        <end position="248"/>
    </location>
</feature>
<dbReference type="EMBL" id="NRDI02000020">
    <property type="protein sequence ID" value="KAI1509568.1"/>
    <property type="molecule type" value="Genomic_DNA"/>
</dbReference>
<evidence type="ECO:0000256" key="1">
    <source>
        <dbReference type="SAM" id="MobiDB-lite"/>
    </source>
</evidence>
<name>A0A317ABG9_9PLEO</name>
<reference evidence="2" key="1">
    <citation type="journal article" date="2018" name="BMC Genomics">
        <title>Comparative genomics of the wheat fungal pathogen Pyrenophora tritici-repentis reveals chromosomal variations and genome plasticity.</title>
        <authorList>
            <person name="Moolhuijzen P."/>
            <person name="See P.T."/>
            <person name="Hane J.K."/>
            <person name="Shi G."/>
            <person name="Liu Z."/>
            <person name="Oliver R.P."/>
            <person name="Moffat C.S."/>
        </authorList>
    </citation>
    <scope>NUCLEOTIDE SEQUENCE [LARGE SCALE GENOMIC DNA]</scope>
    <source>
        <strain evidence="2">M4</strain>
    </source>
</reference>
<evidence type="ECO:0000313" key="5">
    <source>
        <dbReference type="Proteomes" id="UP000249757"/>
    </source>
</evidence>
<gene>
    <name evidence="3" type="ORF">Ptr86124_011648</name>
    <name evidence="2" type="ORF">PtrM4_075240</name>
</gene>
<proteinExistence type="predicted"/>
<evidence type="ECO:0000313" key="2">
    <source>
        <dbReference type="EMBL" id="KAF7572619.1"/>
    </source>
</evidence>
<dbReference type="EMBL" id="NQIK02000003">
    <property type="protein sequence ID" value="KAF7572619.1"/>
    <property type="molecule type" value="Genomic_DNA"/>
</dbReference>
<reference evidence="3" key="3">
    <citation type="journal article" date="2022" name="bioRxiv">
        <title>A global pangenome for the wheat fungal pathogen Pyrenophora tritici-repentis and prediction of effector protein structural homology.</title>
        <authorList>
            <person name="Moolhuijzen P."/>
            <person name="See P.T."/>
            <person name="Shi G."/>
            <person name="Powell H.R."/>
            <person name="Cockram J."/>
            <person name="Jorgensen L.N."/>
            <person name="Benslimane H."/>
            <person name="Strelkov S.E."/>
            <person name="Turner J."/>
            <person name="Liu Z."/>
            <person name="Moffat C.S."/>
        </authorList>
    </citation>
    <scope>NUCLEOTIDE SEQUENCE</scope>
    <source>
        <strain evidence="3">86-124</strain>
    </source>
</reference>
<evidence type="ECO:0000313" key="4">
    <source>
        <dbReference type="Proteomes" id="UP000245464"/>
    </source>
</evidence>
<feature type="compositionally biased region" description="Basic and acidic residues" evidence="1">
    <location>
        <begin position="87"/>
        <end position="99"/>
    </location>
</feature>
<protein>
    <submittedName>
        <fullName evidence="2">Atrophin-1 multi-domain protein</fullName>
    </submittedName>
</protein>
<dbReference type="Proteomes" id="UP000249757">
    <property type="component" value="Unassembled WGS sequence"/>
</dbReference>
<reference evidence="3" key="2">
    <citation type="submission" date="2021-05" db="EMBL/GenBank/DDBJ databases">
        <authorList>
            <person name="Moolhuijzen P.M."/>
            <person name="Moffat C.S."/>
        </authorList>
    </citation>
    <scope>NUCLEOTIDE SEQUENCE</scope>
    <source>
        <strain evidence="3">86-124</strain>
    </source>
</reference>
<comment type="caution">
    <text evidence="2">The sequence shown here is derived from an EMBL/GenBank/DDBJ whole genome shotgun (WGS) entry which is preliminary data.</text>
</comment>
<feature type="compositionally biased region" description="Low complexity" evidence="1">
    <location>
        <begin position="191"/>
        <end position="213"/>
    </location>
</feature>
<sequence length="340" mass="37192">MNNTSPQRPSVYDHYATLGLDIFASDETISAAIRSLRKKLNKAEHTLMNKTAKTQYDNTNWQRRRNEDAVQKAVKLAMRHVGCERQEEACETERTKGDVEEREEGQGEYSGLRDGETTGQSKGSQDEGLQVSEGLGGAGAPAYDTASADTTASITTFSNTTSPNTTSTNPPASNPFALLMSAFSAYADNKTSTNPPSTNTPSSNTPSANTPSTNPCPPSPFLPTSTSPPSPPSPPYYTPPSHPTPSHSPPSLTKKKELARNHAQRKYIRKRLEDVGGPNYKHEAEVVIDLKWENMVNPKGEECEICETNVVAKRYGLWVCPEGGLRLCRMCYLEMGRFDG</sequence>
<accession>A0A317ABG9</accession>
<evidence type="ECO:0000313" key="3">
    <source>
        <dbReference type="EMBL" id="KAI1509568.1"/>
    </source>
</evidence>
<reference evidence="5" key="4">
    <citation type="journal article" date="2022" name="Microb. Genom.">
        <title>A global pangenome for the wheat fungal pathogen Pyrenophora tritici-repentis and prediction of effector protein structural homology.</title>
        <authorList>
            <person name="Moolhuijzen P.M."/>
            <person name="See P.T."/>
            <person name="Shi G."/>
            <person name="Powell H.R."/>
            <person name="Cockram J."/>
            <person name="Jorgensen L.N."/>
            <person name="Benslimane H."/>
            <person name="Strelkov S.E."/>
            <person name="Turner J."/>
            <person name="Liu Z."/>
            <person name="Moffat C.S."/>
        </authorList>
    </citation>
    <scope>NUCLEOTIDE SEQUENCE [LARGE SCALE GENOMIC DNA]</scope>
</reference>
<dbReference type="Proteomes" id="UP000245464">
    <property type="component" value="Chromosome 3"/>
</dbReference>
<keyword evidence="5" id="KW-1185">Reference proteome</keyword>
<organism evidence="2 4">
    <name type="scientific">Pyrenophora tritici-repentis</name>
    <dbReference type="NCBI Taxonomy" id="45151"/>
    <lineage>
        <taxon>Eukaryota</taxon>
        <taxon>Fungi</taxon>
        <taxon>Dikarya</taxon>
        <taxon>Ascomycota</taxon>
        <taxon>Pezizomycotina</taxon>
        <taxon>Dothideomycetes</taxon>
        <taxon>Pleosporomycetidae</taxon>
        <taxon>Pleosporales</taxon>
        <taxon>Pleosporineae</taxon>
        <taxon>Pleosporaceae</taxon>
        <taxon>Pyrenophora</taxon>
    </lineage>
</organism>
<feature type="region of interest" description="Disordered" evidence="1">
    <location>
        <begin position="87"/>
        <end position="175"/>
    </location>
</feature>